<dbReference type="NCBIfam" id="NF001268">
    <property type="entry name" value="PRK00228.1-4"/>
    <property type="match status" value="1"/>
</dbReference>
<dbReference type="GO" id="GO:0005829">
    <property type="term" value="C:cytosol"/>
    <property type="evidence" value="ECO:0007669"/>
    <property type="project" value="TreeGrafter"/>
</dbReference>
<evidence type="ECO:0000256" key="2">
    <source>
        <dbReference type="HAMAP-Rule" id="MF_00758"/>
    </source>
</evidence>
<dbReference type="PANTHER" id="PTHR30327">
    <property type="entry name" value="UNCHARACTERIZED PROTEIN YQGE"/>
    <property type="match status" value="1"/>
</dbReference>
<dbReference type="Pfam" id="PF02622">
    <property type="entry name" value="DUF179"/>
    <property type="match status" value="1"/>
</dbReference>
<evidence type="ECO:0000313" key="3">
    <source>
        <dbReference type="EMBL" id="CAA9265054.1"/>
    </source>
</evidence>
<dbReference type="EMBL" id="CADCTG010000213">
    <property type="protein sequence ID" value="CAA9265054.1"/>
    <property type="molecule type" value="Genomic_DNA"/>
</dbReference>
<accession>A0A6J4J146</accession>
<sequence length="213" mass="22313">MRGPGPAAIYPAMAKRARTKRIPATNGDGEGYLGGQLLIATPSMQDPTFAASIICVCAHSDEGAMGLVLNRPMDGLSFDDLLKQLDLEPVPAQRSIRLHQGGPQEGGRGFVLHTNDWSSEQSLQVGGDLALTASVDILKAIAGGGGPRLGLLALGYAGWGPGQLESEIEANAWLSVSPDEALLFGEAHDAKWRQAFAKLRVDPLLLSVAAGHA</sequence>
<dbReference type="AlphaFoldDB" id="A0A6J4J146"/>
<evidence type="ECO:0000256" key="1">
    <source>
        <dbReference type="ARBA" id="ARBA00009600"/>
    </source>
</evidence>
<comment type="similarity">
    <text evidence="1 2">Belongs to the UPF0301 (AlgH) family.</text>
</comment>
<dbReference type="HAMAP" id="MF_00758">
    <property type="entry name" value="UPF0301"/>
    <property type="match status" value="1"/>
</dbReference>
<dbReference type="Gene3D" id="3.40.1740.10">
    <property type="entry name" value="VC0467-like"/>
    <property type="match status" value="1"/>
</dbReference>
<dbReference type="PANTHER" id="PTHR30327:SF1">
    <property type="entry name" value="UPF0301 PROTEIN YQGE"/>
    <property type="match status" value="1"/>
</dbReference>
<dbReference type="InterPro" id="IPR003774">
    <property type="entry name" value="AlgH-like"/>
</dbReference>
<gene>
    <name evidence="3" type="ORF">AVDCRST_MAG08-2886</name>
</gene>
<name>A0A6J4J146_9PROT</name>
<reference evidence="3" key="1">
    <citation type="submission" date="2020-02" db="EMBL/GenBank/DDBJ databases">
        <authorList>
            <person name="Meier V. D."/>
        </authorList>
    </citation>
    <scope>NUCLEOTIDE SEQUENCE</scope>
    <source>
        <strain evidence="3">AVDCRST_MAG08</strain>
    </source>
</reference>
<protein>
    <recommendedName>
        <fullName evidence="2">UPF0301 protein AVDCRST_MAG08-2886</fullName>
    </recommendedName>
</protein>
<proteinExistence type="inferred from homology"/>
<dbReference type="SUPFAM" id="SSF143456">
    <property type="entry name" value="VC0467-like"/>
    <property type="match status" value="1"/>
</dbReference>
<organism evidence="3">
    <name type="scientific">uncultured Acetobacteraceae bacterium</name>
    <dbReference type="NCBI Taxonomy" id="169975"/>
    <lineage>
        <taxon>Bacteria</taxon>
        <taxon>Pseudomonadati</taxon>
        <taxon>Pseudomonadota</taxon>
        <taxon>Alphaproteobacteria</taxon>
        <taxon>Acetobacterales</taxon>
        <taxon>Acetobacteraceae</taxon>
        <taxon>environmental samples</taxon>
    </lineage>
</organism>